<dbReference type="OrthoDB" id="6465993at2"/>
<dbReference type="PANTHER" id="PTHR30451">
    <property type="entry name" value="OUTER MEMBRANE USHER PROTEIN"/>
    <property type="match status" value="1"/>
</dbReference>
<dbReference type="AlphaFoldDB" id="A0A380QP21"/>
<dbReference type="Gene3D" id="2.60.40.3110">
    <property type="match status" value="1"/>
</dbReference>
<name>A0A380QP21_YERRU</name>
<dbReference type="Pfam" id="PF13953">
    <property type="entry name" value="PapC_C"/>
    <property type="match status" value="1"/>
</dbReference>
<dbReference type="Proteomes" id="UP000255169">
    <property type="component" value="Unassembled WGS sequence"/>
</dbReference>
<gene>
    <name evidence="3" type="primary">fimD_2</name>
    <name evidence="3" type="ORF">NCTC10476_01704</name>
</gene>
<dbReference type="InterPro" id="IPR042186">
    <property type="entry name" value="FimD_plug_dom"/>
</dbReference>
<feature type="compositionally biased region" description="Basic and acidic residues" evidence="1">
    <location>
        <begin position="453"/>
        <end position="471"/>
    </location>
</feature>
<dbReference type="GO" id="GO:0009297">
    <property type="term" value="P:pilus assembly"/>
    <property type="evidence" value="ECO:0007669"/>
    <property type="project" value="InterPro"/>
</dbReference>
<feature type="domain" description="PapC-like C-terminal" evidence="2">
    <location>
        <begin position="730"/>
        <end position="793"/>
    </location>
</feature>
<reference evidence="3 4" key="1">
    <citation type="submission" date="2018-06" db="EMBL/GenBank/DDBJ databases">
        <authorList>
            <consortium name="Pathogen Informatics"/>
            <person name="Doyle S."/>
        </authorList>
    </citation>
    <scope>NUCLEOTIDE SEQUENCE [LARGE SCALE GENOMIC DNA]</scope>
    <source>
        <strain evidence="3 4">NCTC10476</strain>
    </source>
</reference>
<feature type="region of interest" description="Disordered" evidence="1">
    <location>
        <begin position="452"/>
        <end position="473"/>
    </location>
</feature>
<evidence type="ECO:0000259" key="2">
    <source>
        <dbReference type="Pfam" id="PF13953"/>
    </source>
</evidence>
<dbReference type="InterPro" id="IPR043142">
    <property type="entry name" value="PapC-like_C_sf"/>
</dbReference>
<dbReference type="GO" id="GO:0015473">
    <property type="term" value="F:fimbrial usher porin activity"/>
    <property type="evidence" value="ECO:0007669"/>
    <property type="project" value="InterPro"/>
</dbReference>
<evidence type="ECO:0000256" key="1">
    <source>
        <dbReference type="SAM" id="MobiDB-lite"/>
    </source>
</evidence>
<dbReference type="STRING" id="29486.UGYR_11820"/>
<organism evidence="3 4">
    <name type="scientific">Yersinia ruckeri</name>
    <dbReference type="NCBI Taxonomy" id="29486"/>
    <lineage>
        <taxon>Bacteria</taxon>
        <taxon>Pseudomonadati</taxon>
        <taxon>Pseudomonadota</taxon>
        <taxon>Gammaproteobacteria</taxon>
        <taxon>Enterobacterales</taxon>
        <taxon>Yersiniaceae</taxon>
        <taxon>Yersinia</taxon>
    </lineage>
</organism>
<sequence length="809" mass="89508">MECNLESLATKQSHRRVLFCLYFIIFFASAKASSDEGIEFDKEILKQLGVAESAADYFRHEAKFNPGVNSVELNINGINQGWLDIMFSQQGEPCFNPDFYRQSRIIPPPMALGCSDLRMHYPRAIVKLLPGISRMEIVLPANLLQTTESSSRHYETGGLAAILNYDVQMMHNPRTGNNLQLSTETGFNAGNWIFRSRQIANHTQGQQQWNRLYSYVQRTFIDNKTTLQMGEINLDAGLLSTPQIYGLQVVPESALATKEGNGVTVSGVAQTQARVEVRQHGALVYVTQVPPGPFTLTKIPIVSASADLQVTVIGIDQQSHHFSVPAASFSSQYVPRARGTYAGVGRSGPGGNKQQQNSWLGVLTDIRPLGDLSDITQSILLGSRYQSAGLAVNTDLIPQVFLAAKNVVSRDQLNDKQGVQWGSNIGVNLISSLKLNVSSRHQTRGFRHFQNSLRHENRTMRNKKSPREEGQGIKQQYTANISYNPRLLGGFSLGYIQSEFFSNQTERRLSLGWSKKLPYDINFNLNMDNSLINRSDKSIYANISIPFNSHMSLSSTVSQNRGVTQQRLALNHQVNNRMGYNLGVNKVAGKPGQTLNGNLRLLPKYAQLDVGYFQDNAQQRSYQLRASGGMVGHRSGITLSPYAIQDTFAIMVLPGISGAEIQTNSGPVWTDMRGYAVAPSLSPFNSSRLEVNTKKLARNIDIKNGLRQVDASRGAVFTHSFTANKTRRILLSIRLASGEYATAGSDITDKEDNYIGTVGNKGELFLNNGTEQPDLYIKEKGNVVCQLDYRLPAETGASVLYEEADARCI</sequence>
<evidence type="ECO:0000313" key="4">
    <source>
        <dbReference type="Proteomes" id="UP000255169"/>
    </source>
</evidence>
<evidence type="ECO:0000313" key="3">
    <source>
        <dbReference type="EMBL" id="SUQ00415.1"/>
    </source>
</evidence>
<accession>A0A380QP21</accession>
<dbReference type="Pfam" id="PF00577">
    <property type="entry name" value="Usher"/>
    <property type="match status" value="1"/>
</dbReference>
<dbReference type="EMBL" id="UHJG01000001">
    <property type="protein sequence ID" value="SUQ00415.1"/>
    <property type="molecule type" value="Genomic_DNA"/>
</dbReference>
<keyword evidence="4" id="KW-1185">Reference proteome</keyword>
<dbReference type="PANTHER" id="PTHR30451:SF8">
    <property type="entry name" value="FIMBRIAL USHER PROTEIN"/>
    <property type="match status" value="1"/>
</dbReference>
<proteinExistence type="predicted"/>
<dbReference type="GO" id="GO:0009279">
    <property type="term" value="C:cell outer membrane"/>
    <property type="evidence" value="ECO:0007669"/>
    <property type="project" value="TreeGrafter"/>
</dbReference>
<protein>
    <submittedName>
        <fullName evidence="3">Outer membrane fimbrial usher protein</fullName>
    </submittedName>
</protein>
<dbReference type="Gene3D" id="2.60.40.2070">
    <property type="match status" value="1"/>
</dbReference>
<dbReference type="InterPro" id="IPR025949">
    <property type="entry name" value="PapC-like_C"/>
</dbReference>
<dbReference type="InterPro" id="IPR000015">
    <property type="entry name" value="Fimb_usher"/>
</dbReference>
<dbReference type="InterPro" id="IPR037224">
    <property type="entry name" value="PapC_N_sf"/>
</dbReference>
<dbReference type="SUPFAM" id="SSF141729">
    <property type="entry name" value="FimD N-terminal domain-like"/>
    <property type="match status" value="1"/>
</dbReference>
<dbReference type="Gene3D" id="2.60.40.2610">
    <property type="entry name" value="Outer membrane usher protein FimD, plug domain"/>
    <property type="match status" value="1"/>
</dbReference>